<dbReference type="Proteomes" id="UP001218218">
    <property type="component" value="Unassembled WGS sequence"/>
</dbReference>
<dbReference type="AlphaFoldDB" id="A0AAD7EFB6"/>
<name>A0AAD7EFB6_9AGAR</name>
<accession>A0AAD7EFB6</accession>
<dbReference type="Gene3D" id="3.20.20.100">
    <property type="entry name" value="NADP-dependent oxidoreductase domain"/>
    <property type="match status" value="1"/>
</dbReference>
<dbReference type="InterPro" id="IPR036812">
    <property type="entry name" value="NAD(P)_OxRdtase_dom_sf"/>
</dbReference>
<comment type="caution">
    <text evidence="1">The sequence shown here is derived from an EMBL/GenBank/DDBJ whole genome shotgun (WGS) entry which is preliminary data.</text>
</comment>
<gene>
    <name evidence="1" type="ORF">DFH08DRAFT_891756</name>
</gene>
<reference evidence="1" key="1">
    <citation type="submission" date="2023-03" db="EMBL/GenBank/DDBJ databases">
        <title>Massive genome expansion in bonnet fungi (Mycena s.s.) driven by repeated elements and novel gene families across ecological guilds.</title>
        <authorList>
            <consortium name="Lawrence Berkeley National Laboratory"/>
            <person name="Harder C.B."/>
            <person name="Miyauchi S."/>
            <person name="Viragh M."/>
            <person name="Kuo A."/>
            <person name="Thoen E."/>
            <person name="Andreopoulos B."/>
            <person name="Lu D."/>
            <person name="Skrede I."/>
            <person name="Drula E."/>
            <person name="Henrissat B."/>
            <person name="Morin E."/>
            <person name="Kohler A."/>
            <person name="Barry K."/>
            <person name="LaButti K."/>
            <person name="Morin E."/>
            <person name="Salamov A."/>
            <person name="Lipzen A."/>
            <person name="Mereny Z."/>
            <person name="Hegedus B."/>
            <person name="Baldrian P."/>
            <person name="Stursova M."/>
            <person name="Weitz H."/>
            <person name="Taylor A."/>
            <person name="Grigoriev I.V."/>
            <person name="Nagy L.G."/>
            <person name="Martin F."/>
            <person name="Kauserud H."/>
        </authorList>
    </citation>
    <scope>NUCLEOTIDE SEQUENCE</scope>
    <source>
        <strain evidence="1">CBHHK002</strain>
    </source>
</reference>
<sequence length="112" mass="13267">NLTPFISMPNHYNLLHREEEREMMPSLKHFGIGSIPWSPLYVVRSPVWRARRHLQRRRHCARKATSYPRCVLHPRCAFEMCRDVAAVVLREYLIVKQVLAPVDRSTRTTRTT</sequence>
<feature type="non-terminal residue" evidence="1">
    <location>
        <position position="1"/>
    </location>
</feature>
<organism evidence="1 2">
    <name type="scientific">Mycena albidolilacea</name>
    <dbReference type="NCBI Taxonomy" id="1033008"/>
    <lineage>
        <taxon>Eukaryota</taxon>
        <taxon>Fungi</taxon>
        <taxon>Dikarya</taxon>
        <taxon>Basidiomycota</taxon>
        <taxon>Agaricomycotina</taxon>
        <taxon>Agaricomycetes</taxon>
        <taxon>Agaricomycetidae</taxon>
        <taxon>Agaricales</taxon>
        <taxon>Marasmiineae</taxon>
        <taxon>Mycenaceae</taxon>
        <taxon>Mycena</taxon>
    </lineage>
</organism>
<dbReference type="SUPFAM" id="SSF51430">
    <property type="entry name" value="NAD(P)-linked oxidoreductase"/>
    <property type="match status" value="1"/>
</dbReference>
<proteinExistence type="predicted"/>
<evidence type="ECO:0000313" key="2">
    <source>
        <dbReference type="Proteomes" id="UP001218218"/>
    </source>
</evidence>
<dbReference type="EMBL" id="JARIHO010000056">
    <property type="protein sequence ID" value="KAJ7318706.1"/>
    <property type="molecule type" value="Genomic_DNA"/>
</dbReference>
<keyword evidence="2" id="KW-1185">Reference proteome</keyword>
<protein>
    <submittedName>
        <fullName evidence="1">Uncharacterized protein</fullName>
    </submittedName>
</protein>
<evidence type="ECO:0000313" key="1">
    <source>
        <dbReference type="EMBL" id="KAJ7318706.1"/>
    </source>
</evidence>